<keyword evidence="4" id="KW-1185">Reference proteome</keyword>
<comment type="similarity">
    <text evidence="1">Belongs to the short-chain dehydrogenases/reductases (SDR) family.</text>
</comment>
<protein>
    <submittedName>
        <fullName evidence="3">SDR family NAD(P)-dependent oxidoreductase</fullName>
    </submittedName>
</protein>
<dbReference type="Proteomes" id="UP001331561">
    <property type="component" value="Unassembled WGS sequence"/>
</dbReference>
<name>A0ABU6K1R4_9RHOO</name>
<dbReference type="PANTHER" id="PTHR44196">
    <property type="entry name" value="DEHYDROGENASE/REDUCTASE SDR FAMILY MEMBER 7B"/>
    <property type="match status" value="1"/>
</dbReference>
<gene>
    <name evidence="3" type="ORF">VVD49_07690</name>
</gene>
<dbReference type="Pfam" id="PF00106">
    <property type="entry name" value="adh_short"/>
    <property type="match status" value="1"/>
</dbReference>
<proteinExistence type="inferred from homology"/>
<dbReference type="Gene3D" id="3.40.50.720">
    <property type="entry name" value="NAD(P)-binding Rossmann-like Domain"/>
    <property type="match status" value="1"/>
</dbReference>
<sequence length="246" mass="26311">MKRIAIIGATSLIAEQSARLWVREAVALTLVGRELSRLERIAADLRVRSPQSSIVCKVTDFADARAIASFVDDLDAEGGAQDLVLIAHGTLPDQKACEQDLVVAREALAVNGLSPVLFAEAFARRMAEKGQGTIAVIGSVAGDRGRRSNYVYGAAKSLVDRYLEGMRHRFAGTGVRVITIKPGPTDTPMTAHLKGGVKLAAPEDVAAAIVSGVEAGKPVIYAPFKWRIIMAVIRALPTVIFNRLNI</sequence>
<evidence type="ECO:0000313" key="4">
    <source>
        <dbReference type="Proteomes" id="UP001331561"/>
    </source>
</evidence>
<dbReference type="EMBL" id="JAYXHS010000001">
    <property type="protein sequence ID" value="MEC5385602.1"/>
    <property type="molecule type" value="Genomic_DNA"/>
</dbReference>
<evidence type="ECO:0000256" key="2">
    <source>
        <dbReference type="ARBA" id="ARBA00023002"/>
    </source>
</evidence>
<dbReference type="SUPFAM" id="SSF51735">
    <property type="entry name" value="NAD(P)-binding Rossmann-fold domains"/>
    <property type="match status" value="1"/>
</dbReference>
<evidence type="ECO:0000313" key="3">
    <source>
        <dbReference type="EMBL" id="MEC5385602.1"/>
    </source>
</evidence>
<evidence type="ECO:0000256" key="1">
    <source>
        <dbReference type="ARBA" id="ARBA00006484"/>
    </source>
</evidence>
<keyword evidence="2" id="KW-0560">Oxidoreductase</keyword>
<accession>A0ABU6K1R4</accession>
<dbReference type="RefSeq" id="WP_327598553.1">
    <property type="nucleotide sequence ID" value="NZ_JAYXHS010000001.1"/>
</dbReference>
<dbReference type="PANTHER" id="PTHR44196:SF3">
    <property type="entry name" value="SHORT CHAIN DEHYDROGENASE FAMILY PROTEIN"/>
    <property type="match status" value="1"/>
</dbReference>
<dbReference type="InterPro" id="IPR036291">
    <property type="entry name" value="NAD(P)-bd_dom_sf"/>
</dbReference>
<dbReference type="PRINTS" id="PR00081">
    <property type="entry name" value="GDHRDH"/>
</dbReference>
<reference evidence="3 4" key="1">
    <citation type="submission" date="2024-01" db="EMBL/GenBank/DDBJ databases">
        <title>Uliginosibacterium soil sp. nov.</title>
        <authorList>
            <person name="Lv Y."/>
        </authorList>
    </citation>
    <scope>NUCLEOTIDE SEQUENCE [LARGE SCALE GENOMIC DNA]</scope>
    <source>
        <strain evidence="3 4">H3</strain>
    </source>
</reference>
<comment type="caution">
    <text evidence="3">The sequence shown here is derived from an EMBL/GenBank/DDBJ whole genome shotgun (WGS) entry which is preliminary data.</text>
</comment>
<dbReference type="InterPro" id="IPR002347">
    <property type="entry name" value="SDR_fam"/>
</dbReference>
<organism evidence="3 4">
    <name type="scientific">Uliginosibacterium silvisoli</name>
    <dbReference type="NCBI Taxonomy" id="3114758"/>
    <lineage>
        <taxon>Bacteria</taxon>
        <taxon>Pseudomonadati</taxon>
        <taxon>Pseudomonadota</taxon>
        <taxon>Betaproteobacteria</taxon>
        <taxon>Rhodocyclales</taxon>
        <taxon>Zoogloeaceae</taxon>
        <taxon>Uliginosibacterium</taxon>
    </lineage>
</organism>